<sequence>MTSHVPFIRRGSSICTCPQLINAREFSRESSRFGVSFYRFVDREPHVRPSTTPPAFIPLRASTSVSFSSFMNERQHHRQSCFPLNPQP</sequence>
<protein>
    <submittedName>
        <fullName evidence="1">Uncharacterized protein</fullName>
    </submittedName>
</protein>
<dbReference type="AlphaFoldDB" id="A0A059B9G8"/>
<dbReference type="InParanoid" id="A0A059B9G8"/>
<name>A0A059B9G8_EUCGR</name>
<dbReference type="EMBL" id="KK198759">
    <property type="protein sequence ID" value="KCW62521.1"/>
    <property type="molecule type" value="Genomic_DNA"/>
</dbReference>
<dbReference type="Gramene" id="KCW62521">
    <property type="protein sequence ID" value="KCW62521"/>
    <property type="gene ID" value="EUGRSUZ_G00008"/>
</dbReference>
<evidence type="ECO:0000313" key="1">
    <source>
        <dbReference type="EMBL" id="KCW62521.1"/>
    </source>
</evidence>
<gene>
    <name evidence="1" type="ORF">EUGRSUZ_G00008</name>
</gene>
<reference evidence="1" key="1">
    <citation type="submission" date="2013-07" db="EMBL/GenBank/DDBJ databases">
        <title>The genome of Eucalyptus grandis.</title>
        <authorList>
            <person name="Schmutz J."/>
            <person name="Hayes R."/>
            <person name="Myburg A."/>
            <person name="Tuskan G."/>
            <person name="Grattapaglia D."/>
            <person name="Rokhsar D.S."/>
        </authorList>
    </citation>
    <scope>NUCLEOTIDE SEQUENCE</scope>
    <source>
        <tissue evidence="1">Leaf extractions</tissue>
    </source>
</reference>
<accession>A0A059B9G8</accession>
<organism evidence="1">
    <name type="scientific">Eucalyptus grandis</name>
    <name type="common">Flooded gum</name>
    <dbReference type="NCBI Taxonomy" id="71139"/>
    <lineage>
        <taxon>Eukaryota</taxon>
        <taxon>Viridiplantae</taxon>
        <taxon>Streptophyta</taxon>
        <taxon>Embryophyta</taxon>
        <taxon>Tracheophyta</taxon>
        <taxon>Spermatophyta</taxon>
        <taxon>Magnoliopsida</taxon>
        <taxon>eudicotyledons</taxon>
        <taxon>Gunneridae</taxon>
        <taxon>Pentapetalae</taxon>
        <taxon>rosids</taxon>
        <taxon>malvids</taxon>
        <taxon>Myrtales</taxon>
        <taxon>Myrtaceae</taxon>
        <taxon>Myrtoideae</taxon>
        <taxon>Eucalypteae</taxon>
        <taxon>Eucalyptus</taxon>
    </lineage>
</organism>
<proteinExistence type="predicted"/>